<evidence type="ECO:0000313" key="2">
    <source>
        <dbReference type="Proteomes" id="UP000214365"/>
    </source>
</evidence>
<dbReference type="GeneID" id="31002647"/>
<accession>A0A225AWQ0</accession>
<dbReference type="EMBL" id="LFMY01000003">
    <property type="protein sequence ID" value="OKL61748.1"/>
    <property type="molecule type" value="Genomic_DNA"/>
</dbReference>
<protein>
    <submittedName>
        <fullName evidence="1">Uncharacterized protein</fullName>
    </submittedName>
</protein>
<evidence type="ECO:0000313" key="1">
    <source>
        <dbReference type="EMBL" id="OKL61748.1"/>
    </source>
</evidence>
<comment type="caution">
    <text evidence="1">The sequence shown here is derived from an EMBL/GenBank/DDBJ whole genome shotgun (WGS) entry which is preliminary data.</text>
</comment>
<keyword evidence="2" id="KW-1185">Reference proteome</keyword>
<dbReference type="AlphaFoldDB" id="A0A225AWQ0"/>
<gene>
    <name evidence="1" type="ORF">UA08_02892</name>
</gene>
<reference evidence="1 2" key="1">
    <citation type="submission" date="2015-06" db="EMBL/GenBank/DDBJ databases">
        <title>Talaromyces atroroseus IBT 11181 draft genome.</title>
        <authorList>
            <person name="Rasmussen K.B."/>
            <person name="Rasmussen S."/>
            <person name="Petersen B."/>
            <person name="Sicheritz-Ponten T."/>
            <person name="Mortensen U.H."/>
            <person name="Thrane U."/>
        </authorList>
    </citation>
    <scope>NUCLEOTIDE SEQUENCE [LARGE SCALE GENOMIC DNA]</scope>
    <source>
        <strain evidence="1 2">IBT 11181</strain>
    </source>
</reference>
<organism evidence="1 2">
    <name type="scientific">Talaromyces atroroseus</name>
    <dbReference type="NCBI Taxonomy" id="1441469"/>
    <lineage>
        <taxon>Eukaryota</taxon>
        <taxon>Fungi</taxon>
        <taxon>Dikarya</taxon>
        <taxon>Ascomycota</taxon>
        <taxon>Pezizomycotina</taxon>
        <taxon>Eurotiomycetes</taxon>
        <taxon>Eurotiomycetidae</taxon>
        <taxon>Eurotiales</taxon>
        <taxon>Trichocomaceae</taxon>
        <taxon>Talaromyces</taxon>
        <taxon>Talaromyces sect. Trachyspermi</taxon>
    </lineage>
</organism>
<proteinExistence type="predicted"/>
<sequence>MEACDGTAGAHLELGVIYHLLMELDSIERTLRGQIDSIRAQSIKAKYVGSTREAESDDWPGDSFQKFVHELEQARHQVASWHASMREAANASSRSRIRSLNIWTCLASY</sequence>
<name>A0A225AWQ0_TALAT</name>
<dbReference type="Proteomes" id="UP000214365">
    <property type="component" value="Unassembled WGS sequence"/>
</dbReference>
<dbReference type="RefSeq" id="XP_020121869.1">
    <property type="nucleotide sequence ID" value="XM_020264984.1"/>
</dbReference>